<dbReference type="GO" id="GO:0006144">
    <property type="term" value="P:purine nucleobase metabolic process"/>
    <property type="evidence" value="ECO:0007669"/>
    <property type="project" value="UniProtKB-KW"/>
</dbReference>
<dbReference type="NCBIfam" id="TIGR02962">
    <property type="entry name" value="hdxy_isourate"/>
    <property type="match status" value="1"/>
</dbReference>
<feature type="binding site" evidence="7">
    <location>
        <position position="43"/>
    </location>
    <ligand>
        <name>substrate</name>
    </ligand>
</feature>
<evidence type="ECO:0000256" key="1">
    <source>
        <dbReference type="ARBA" id="ARBA00001043"/>
    </source>
</evidence>
<name>A0A100W0P4_9MYCO</name>
<comment type="function">
    <text evidence="2">Catalyzes the hydrolysis of 5-hydroxyisourate (HIU) to 2-oxo-4-hydroxy-4-carboxy-5-ureidoimidazoline (OHCU).</text>
</comment>
<dbReference type="PANTHER" id="PTHR10395:SF7">
    <property type="entry name" value="5-HYDROXYISOURATE HYDROLASE"/>
    <property type="match status" value="1"/>
</dbReference>
<organism evidence="10 11">
    <name type="scientific">Mycolicibacterium brisbanense</name>
    <dbReference type="NCBI Taxonomy" id="146020"/>
    <lineage>
        <taxon>Bacteria</taxon>
        <taxon>Bacillati</taxon>
        <taxon>Actinomycetota</taxon>
        <taxon>Actinomycetes</taxon>
        <taxon>Mycobacteriales</taxon>
        <taxon>Mycobacteriaceae</taxon>
        <taxon>Mycolicibacterium</taxon>
    </lineage>
</organism>
<evidence type="ECO:0000256" key="6">
    <source>
        <dbReference type="ARBA" id="ARBA00022801"/>
    </source>
</evidence>
<dbReference type="Pfam" id="PF00576">
    <property type="entry name" value="Transthyretin"/>
    <property type="match status" value="1"/>
</dbReference>
<dbReference type="STRING" id="146020.RMCB_3585"/>
<feature type="domain" description="Transthyretin/hydroxyisourate hydrolase" evidence="9">
    <location>
        <begin position="4"/>
        <end position="108"/>
    </location>
</feature>
<evidence type="ECO:0000256" key="3">
    <source>
        <dbReference type="ARBA" id="ARBA00009850"/>
    </source>
</evidence>
<dbReference type="AlphaFoldDB" id="A0A100W0P4"/>
<comment type="similarity">
    <text evidence="3 8">Belongs to the transthyretin family. 5-hydroxyisourate hydrolase subfamily.</text>
</comment>
<dbReference type="InterPro" id="IPR000895">
    <property type="entry name" value="Transthyretin/HIU_hydrolase"/>
</dbReference>
<dbReference type="SMART" id="SM00095">
    <property type="entry name" value="TR_THY"/>
    <property type="match status" value="1"/>
</dbReference>
<comment type="subunit">
    <text evidence="4 8">Homotetramer.</text>
</comment>
<reference evidence="11" key="2">
    <citation type="submission" date="2016-02" db="EMBL/GenBank/DDBJ databases">
        <title>Draft genome sequence of five rapidly growing Mycobacterium species.</title>
        <authorList>
            <person name="Katahira K."/>
            <person name="Gotou Y."/>
            <person name="Iida K."/>
            <person name="Ogura Y."/>
            <person name="Hayashi T."/>
        </authorList>
    </citation>
    <scope>NUCLEOTIDE SEQUENCE [LARGE SCALE GENOMIC DNA]</scope>
    <source>
        <strain evidence="11">JCM15654</strain>
    </source>
</reference>
<feature type="binding site" evidence="7">
    <location>
        <position position="106"/>
    </location>
    <ligand>
        <name>substrate</name>
    </ligand>
</feature>
<keyword evidence="6 8" id="KW-0378">Hydrolase</keyword>
<dbReference type="EMBL" id="BCSX01000031">
    <property type="protein sequence ID" value="GAS89489.1"/>
    <property type="molecule type" value="Genomic_DNA"/>
</dbReference>
<evidence type="ECO:0000313" key="11">
    <source>
        <dbReference type="Proteomes" id="UP000069620"/>
    </source>
</evidence>
<keyword evidence="11" id="KW-1185">Reference proteome</keyword>
<evidence type="ECO:0000256" key="8">
    <source>
        <dbReference type="RuleBase" id="RU361270"/>
    </source>
</evidence>
<dbReference type="InterPro" id="IPR023418">
    <property type="entry name" value="Thyroxine_BS"/>
</dbReference>
<dbReference type="Proteomes" id="UP000069620">
    <property type="component" value="Unassembled WGS sequence"/>
</dbReference>
<dbReference type="InterPro" id="IPR023416">
    <property type="entry name" value="Transthyretin/HIU_hydrolase_d"/>
</dbReference>
<dbReference type="EC" id="3.5.2.17" evidence="8"/>
<comment type="caution">
    <text evidence="10">The sequence shown here is derived from an EMBL/GenBank/DDBJ whole genome shotgun (WGS) entry which is preliminary data.</text>
</comment>
<evidence type="ECO:0000256" key="2">
    <source>
        <dbReference type="ARBA" id="ARBA00002704"/>
    </source>
</evidence>
<evidence type="ECO:0000256" key="4">
    <source>
        <dbReference type="ARBA" id="ARBA00011881"/>
    </source>
</evidence>
<dbReference type="PROSITE" id="PS00768">
    <property type="entry name" value="TRANSTHYRETIN_1"/>
    <property type="match status" value="1"/>
</dbReference>
<accession>A0A100W0P4</accession>
<gene>
    <name evidence="10" type="ORF">RMCB_3585</name>
</gene>
<dbReference type="Gene3D" id="2.60.40.180">
    <property type="entry name" value="Transthyretin/hydroxyisourate hydrolase domain"/>
    <property type="match status" value="1"/>
</dbReference>
<dbReference type="RefSeq" id="WP_029369941.1">
    <property type="nucleotide sequence ID" value="NZ_BCSX01000031.1"/>
</dbReference>
<dbReference type="OrthoDB" id="9792386at2"/>
<evidence type="ECO:0000313" key="10">
    <source>
        <dbReference type="EMBL" id="GAS89489.1"/>
    </source>
</evidence>
<evidence type="ECO:0000259" key="9">
    <source>
        <dbReference type="SMART" id="SM00095"/>
    </source>
</evidence>
<dbReference type="SUPFAM" id="SSF49472">
    <property type="entry name" value="Transthyretin (synonym: prealbumin)"/>
    <property type="match status" value="1"/>
</dbReference>
<dbReference type="PRINTS" id="PR00189">
    <property type="entry name" value="TRNSTHYRETIN"/>
</dbReference>
<dbReference type="InterPro" id="IPR036817">
    <property type="entry name" value="Transthyretin/HIU_hydrolase_sf"/>
</dbReference>
<evidence type="ECO:0000256" key="5">
    <source>
        <dbReference type="ARBA" id="ARBA00022631"/>
    </source>
</evidence>
<sequence>MSYITTHVLDATAGRPAAGVAVTLRAVSTDEQIASGVTDADGRIADLGPDRLEPGPYRIDFGTGDYFAGRGQDTFYPQVSITFSVSADQAHYHVPLLLSPFAYSTYRGS</sequence>
<dbReference type="PANTHER" id="PTHR10395">
    <property type="entry name" value="URICASE AND TRANSTHYRETIN-RELATED"/>
    <property type="match status" value="1"/>
</dbReference>
<evidence type="ECO:0000256" key="7">
    <source>
        <dbReference type="PIRSR" id="PIRSR600895-51"/>
    </source>
</evidence>
<protein>
    <recommendedName>
        <fullName evidence="8">5-hydroxyisourate hydrolase</fullName>
        <shortName evidence="8">HIU hydrolase</shortName>
        <shortName evidence="8">HIUHase</shortName>
        <ecNumber evidence="8">3.5.2.17</ecNumber>
    </recommendedName>
</protein>
<dbReference type="InterPro" id="IPR014306">
    <property type="entry name" value="Hydroxyisourate_hydrolase"/>
</dbReference>
<keyword evidence="5 8" id="KW-0659">Purine metabolism</keyword>
<comment type="catalytic activity">
    <reaction evidence="1 8">
        <text>5-hydroxyisourate + H2O = 5-hydroxy-2-oxo-4-ureido-2,5-dihydro-1H-imidazole-5-carboxylate + H(+)</text>
        <dbReference type="Rhea" id="RHEA:23736"/>
        <dbReference type="ChEBI" id="CHEBI:15377"/>
        <dbReference type="ChEBI" id="CHEBI:15378"/>
        <dbReference type="ChEBI" id="CHEBI:18072"/>
        <dbReference type="ChEBI" id="CHEBI:58639"/>
        <dbReference type="EC" id="3.5.2.17"/>
    </reaction>
</comment>
<reference evidence="11" key="1">
    <citation type="journal article" date="2016" name="Genome Announc.">
        <title>Draft Genome Sequences of Five Rapidly Growing Mycobacterium Species, M. thermoresistibile, M. fortuitum subsp. acetamidolyticum, M. canariasense, M. brisbanense, and M. novocastrense.</title>
        <authorList>
            <person name="Katahira K."/>
            <person name="Ogura Y."/>
            <person name="Gotoh Y."/>
            <person name="Hayashi T."/>
        </authorList>
    </citation>
    <scope>NUCLEOTIDE SEQUENCE [LARGE SCALE GENOMIC DNA]</scope>
    <source>
        <strain evidence="11">JCM15654</strain>
    </source>
</reference>
<feature type="binding site" evidence="7">
    <location>
        <position position="7"/>
    </location>
    <ligand>
        <name>substrate</name>
    </ligand>
</feature>
<proteinExistence type="inferred from homology"/>
<dbReference type="GO" id="GO:0033971">
    <property type="term" value="F:hydroxyisourate hydrolase activity"/>
    <property type="evidence" value="ECO:0007669"/>
    <property type="project" value="UniProtKB-EC"/>
</dbReference>
<dbReference type="CDD" id="cd05822">
    <property type="entry name" value="TLP_HIUase"/>
    <property type="match status" value="1"/>
</dbReference>